<proteinExistence type="predicted"/>
<dbReference type="KEGG" id="ecc:c0324"/>
<evidence type="ECO:0000313" key="2">
    <source>
        <dbReference type="Proteomes" id="UP000001410"/>
    </source>
</evidence>
<dbReference type="Proteomes" id="UP000001410">
    <property type="component" value="Chromosome"/>
</dbReference>
<reference evidence="1 2" key="1">
    <citation type="journal article" date="2002" name="Proc. Natl. Acad. Sci. U.S.A.">
        <title>Extensive mosaic structure revealed by the complete genome sequence of uropathogenic Escherichia coli.</title>
        <authorList>
            <person name="Welch R.A."/>
            <person name="Burland V."/>
            <person name="Plunkett G.III."/>
            <person name="Redford P."/>
            <person name="Roesch P."/>
            <person name="Rasko D."/>
            <person name="Buckles E.L."/>
            <person name="Liou S.R."/>
            <person name="Boutin A."/>
            <person name="Hackett J."/>
            <person name="Stroud D."/>
            <person name="Mayhew G.F."/>
            <person name="Rose D.J."/>
            <person name="Zhou S."/>
            <person name="Schwartz D.C."/>
            <person name="Perna N.T."/>
            <person name="Mobley H.L."/>
            <person name="Donnenberg M.S."/>
            <person name="Blattner F.R."/>
        </authorList>
    </citation>
    <scope>NUCLEOTIDE SEQUENCE [LARGE SCALE GENOMIC DNA]</scope>
    <source>
        <strain evidence="2">CFT073 / ATCC 700928 / UPEC</strain>
    </source>
</reference>
<name>A0A0H2V4H3_ECOL6</name>
<evidence type="ECO:0000313" key="1">
    <source>
        <dbReference type="EMBL" id="AAN78812.1"/>
    </source>
</evidence>
<gene>
    <name evidence="1" type="ordered locus">c0324</name>
</gene>
<sequence length="40" mass="4778">MFFLQSNWKLYQFTRLHLLSLLIIINTDYSSLIGQKLKSC</sequence>
<keyword evidence="2" id="KW-1185">Reference proteome</keyword>
<dbReference type="EMBL" id="AE014075">
    <property type="protein sequence ID" value="AAN78812.1"/>
    <property type="molecule type" value="Genomic_DNA"/>
</dbReference>
<dbReference type="AlphaFoldDB" id="A0A0H2V4H3"/>
<accession>A0A0H2V4H3</accession>
<dbReference type="HOGENOM" id="CLU_3288680_0_0_6"/>
<organism evidence="1 2">
    <name type="scientific">Escherichia coli O6:H1 (strain CFT073 / ATCC 700928 / UPEC)</name>
    <dbReference type="NCBI Taxonomy" id="199310"/>
    <lineage>
        <taxon>Bacteria</taxon>
        <taxon>Pseudomonadati</taxon>
        <taxon>Pseudomonadota</taxon>
        <taxon>Gammaproteobacteria</taxon>
        <taxon>Enterobacterales</taxon>
        <taxon>Enterobacteriaceae</taxon>
        <taxon>Escherichia</taxon>
    </lineage>
</organism>
<protein>
    <submittedName>
        <fullName evidence="1">Uncharacterized protein</fullName>
    </submittedName>
</protein>